<keyword evidence="3" id="KW-1185">Reference proteome</keyword>
<evidence type="ECO:0000313" key="2">
    <source>
        <dbReference type="EMBL" id="RDY11167.1"/>
    </source>
</evidence>
<evidence type="ECO:0000313" key="3">
    <source>
        <dbReference type="Proteomes" id="UP000257109"/>
    </source>
</evidence>
<name>A0A371I7Z0_MUCPR</name>
<dbReference type="Proteomes" id="UP000257109">
    <property type="component" value="Unassembled WGS sequence"/>
</dbReference>
<feature type="non-terminal residue" evidence="2">
    <location>
        <position position="1"/>
    </location>
</feature>
<comment type="caution">
    <text evidence="2">The sequence shown here is derived from an EMBL/GenBank/DDBJ whole genome shotgun (WGS) entry which is preliminary data.</text>
</comment>
<dbReference type="EMBL" id="QJKJ01000695">
    <property type="protein sequence ID" value="RDY11167.1"/>
    <property type="molecule type" value="Genomic_DNA"/>
</dbReference>
<feature type="region of interest" description="Disordered" evidence="1">
    <location>
        <begin position="130"/>
        <end position="152"/>
    </location>
</feature>
<evidence type="ECO:0008006" key="4">
    <source>
        <dbReference type="Google" id="ProtNLM"/>
    </source>
</evidence>
<proteinExistence type="predicted"/>
<protein>
    <recommendedName>
        <fullName evidence="4">Reverse transcriptase Ty1/copia-type domain-containing protein</fullName>
    </recommendedName>
</protein>
<organism evidence="2 3">
    <name type="scientific">Mucuna pruriens</name>
    <name type="common">Velvet bean</name>
    <name type="synonym">Dolichos pruriens</name>
    <dbReference type="NCBI Taxonomy" id="157652"/>
    <lineage>
        <taxon>Eukaryota</taxon>
        <taxon>Viridiplantae</taxon>
        <taxon>Streptophyta</taxon>
        <taxon>Embryophyta</taxon>
        <taxon>Tracheophyta</taxon>
        <taxon>Spermatophyta</taxon>
        <taxon>Magnoliopsida</taxon>
        <taxon>eudicotyledons</taxon>
        <taxon>Gunneridae</taxon>
        <taxon>Pentapetalae</taxon>
        <taxon>rosids</taxon>
        <taxon>fabids</taxon>
        <taxon>Fabales</taxon>
        <taxon>Fabaceae</taxon>
        <taxon>Papilionoideae</taxon>
        <taxon>50 kb inversion clade</taxon>
        <taxon>NPAAA clade</taxon>
        <taxon>indigoferoid/millettioid clade</taxon>
        <taxon>Phaseoleae</taxon>
        <taxon>Mucuna</taxon>
    </lineage>
</organism>
<dbReference type="AlphaFoldDB" id="A0A371I7Z0"/>
<evidence type="ECO:0000256" key="1">
    <source>
        <dbReference type="SAM" id="MobiDB-lite"/>
    </source>
</evidence>
<accession>A0A371I7Z0</accession>
<dbReference type="OrthoDB" id="1435572at2759"/>
<gene>
    <name evidence="2" type="ORF">CR513_04204</name>
</gene>
<sequence length="250" mass="28897">MATQYEMELGKLKYFLGIEVAYSKQVYQRRPIIKQLHRLLGEGMRVVHHVLKALIDDNSTMEMISIAKVQGKYLFVLHPENDPYTNDVAEGNDLDENEFEDFVEVDKVEEVGIAAKNYTGQKKDCNHYLRNKRGRPRNSILPTPTPIPPSENLGVVSDNDSLCEESYRFGINFREKRLSHSEYYSEDLDSDVDSDEDKGKSVKFPIFNMPKKMADYKLEVAHFLQPHHLYMGYSPGAKQRDRLFLTPLLC</sequence>
<reference evidence="2" key="1">
    <citation type="submission" date="2018-05" db="EMBL/GenBank/DDBJ databases">
        <title>Draft genome of Mucuna pruriens seed.</title>
        <authorList>
            <person name="Nnadi N.E."/>
            <person name="Vos R."/>
            <person name="Hasami M.H."/>
            <person name="Devisetty U.K."/>
            <person name="Aguiy J.C."/>
        </authorList>
    </citation>
    <scope>NUCLEOTIDE SEQUENCE [LARGE SCALE GENOMIC DNA]</scope>
    <source>
        <strain evidence="2">JCA_2017</strain>
    </source>
</reference>